<reference evidence="2" key="3">
    <citation type="journal article" date="2021" name="PeerJ">
        <title>Analysis of 44 Vibrio anguillarum genomes reveals high genetic diversity.</title>
        <authorList>
            <person name="Hansen M.J."/>
            <person name="Dalsgaard I."/>
        </authorList>
    </citation>
    <scope>NUCLEOTIDE SEQUENCE</scope>
    <source>
        <strain evidence="2">850617-1/1</strain>
    </source>
</reference>
<dbReference type="AlphaFoldDB" id="A0A191W677"/>
<dbReference type="Proteomes" id="UP000078309">
    <property type="component" value="Unassembled WGS sequence"/>
</dbReference>
<proteinExistence type="predicted"/>
<dbReference type="OrthoDB" id="5906237at2"/>
<dbReference type="Proteomes" id="UP000256923">
    <property type="component" value="Chromosome 1"/>
</dbReference>
<accession>A0A191W677</accession>
<dbReference type="STRING" id="55601.AA407_02755"/>
<dbReference type="EMBL" id="CP034672">
    <property type="protein sequence ID" value="AZS24472.1"/>
    <property type="molecule type" value="Genomic_DNA"/>
</dbReference>
<gene>
    <name evidence="1" type="ORF">DYL72_04930</name>
    <name evidence="2" type="ORF">ERJ77_13610</name>
    <name evidence="3" type="ORF">PL14_06450</name>
</gene>
<sequence>MWALLISPIPLVTLPLFYAPLITAQKSTSLLVPSLIGQFKLTSHGEWQCADQNLSIEKVSTQFAFMVLIIYAQQGKRYLVWRDSCVEADYRRLLVQLRQVTHNQSPTIKER</sequence>
<organism evidence="1 5">
    <name type="scientific">Vibrio anguillarum</name>
    <name type="common">Listonella anguillarum</name>
    <dbReference type="NCBI Taxonomy" id="55601"/>
    <lineage>
        <taxon>Bacteria</taxon>
        <taxon>Pseudomonadati</taxon>
        <taxon>Pseudomonadota</taxon>
        <taxon>Gammaproteobacteria</taxon>
        <taxon>Vibrionales</taxon>
        <taxon>Vibrionaceae</taxon>
        <taxon>Vibrio</taxon>
    </lineage>
</organism>
<evidence type="ECO:0000313" key="1">
    <source>
        <dbReference type="EMBL" id="AZS24472.1"/>
    </source>
</evidence>
<dbReference type="EMBL" id="SCLC01000009">
    <property type="protein sequence ID" value="MBF4435540.1"/>
    <property type="molecule type" value="Genomic_DNA"/>
</dbReference>
<name>A0A191W677_VIBAN</name>
<protein>
    <submittedName>
        <fullName evidence="1">Uncharacterized protein</fullName>
    </submittedName>
</protein>
<evidence type="ECO:0000313" key="5">
    <source>
        <dbReference type="Proteomes" id="UP000256923"/>
    </source>
</evidence>
<evidence type="ECO:0000313" key="4">
    <source>
        <dbReference type="Proteomes" id="UP000078309"/>
    </source>
</evidence>
<dbReference type="Proteomes" id="UP000786185">
    <property type="component" value="Unassembled WGS sequence"/>
</dbReference>
<reference evidence="3 4" key="1">
    <citation type="journal article" date="2017" name="J. Fish Dis.">
        <title>Comparative assessment of Vibrio virulence in marine fish larvae.</title>
        <authorList>
            <person name="Ronneseth A."/>
            <person name="Castillo D."/>
            <person name="D'Alvise P."/>
            <person name="Tonnesen O."/>
            <person name="Haugland G."/>
            <person name="Grotkjaer T."/>
            <person name="Engell-Sorensen K."/>
            <person name="Norremark L."/>
            <person name="Bergh O."/>
            <person name="Wergeland H.I."/>
            <person name="Gram L."/>
        </authorList>
    </citation>
    <scope>NUCLEOTIDE SEQUENCE [LARGE SCALE GENOMIC DNA]</scope>
    <source>
        <strain evidence="3 4">90-11-286</strain>
    </source>
</reference>
<evidence type="ECO:0000313" key="2">
    <source>
        <dbReference type="EMBL" id="MBF4435540.1"/>
    </source>
</evidence>
<evidence type="ECO:0000313" key="3">
    <source>
        <dbReference type="EMBL" id="MBT2918323.1"/>
    </source>
</evidence>
<dbReference type="Pfam" id="PF07254">
    <property type="entry name" value="Cpta_toxin"/>
    <property type="match status" value="1"/>
</dbReference>
<dbReference type="EMBL" id="JAHGUI010000019">
    <property type="protein sequence ID" value="MBT2918323.1"/>
    <property type="molecule type" value="Genomic_DNA"/>
</dbReference>
<reference evidence="3" key="4">
    <citation type="submission" date="2021-05" db="EMBL/GenBank/DDBJ databases">
        <authorList>
            <person name="Kalatzis P.G."/>
            <person name="Castillo D."/>
            <person name="D'Alvise P."/>
            <person name="Middelboe M."/>
            <person name="Gram L."/>
        </authorList>
    </citation>
    <scope>NUCLEOTIDE SEQUENCE</scope>
    <source>
        <strain evidence="3">90-11-286</strain>
    </source>
</reference>
<dbReference type="InterPro" id="IPR009883">
    <property type="entry name" value="YgfX"/>
</dbReference>
<reference evidence="1 5" key="2">
    <citation type="submission" date="2018-12" db="EMBL/GenBank/DDBJ databases">
        <title>Characterization and Draft Genome of Vibrio anguillarum J360 Marine Pathogen Isolated from an Outbreak in Lumpfish (Cyclopterus lumpus).</title>
        <authorList>
            <person name="Vasquez J.I."/>
            <person name="Cao T."/>
            <person name="Chakraborty S."/>
            <person name="Gnanagobal H."/>
            <person name="Wescot J."/>
            <person name="Boyce D."/>
            <person name="Santander J."/>
        </authorList>
    </citation>
    <scope>NUCLEOTIDE SEQUENCE [LARGE SCALE GENOMIC DNA]</scope>
    <source>
        <strain evidence="1 5">J360</strain>
    </source>
</reference>